<dbReference type="AlphaFoldDB" id="F0XSW3"/>
<dbReference type="STRING" id="655863.F0XSW3"/>
<dbReference type="eggNOG" id="ENOG502RJF6">
    <property type="taxonomic scope" value="Eukaryota"/>
</dbReference>
<dbReference type="HOGENOM" id="CLU_066466_0_1_1"/>
<feature type="chain" id="PRO_5003262381" evidence="3">
    <location>
        <begin position="19"/>
        <end position="270"/>
    </location>
</feature>
<organism evidence="5">
    <name type="scientific">Grosmannia clavigera (strain kw1407 / UAMH 11150)</name>
    <name type="common">Blue stain fungus</name>
    <name type="synonym">Graphiocladiella clavigera</name>
    <dbReference type="NCBI Taxonomy" id="655863"/>
    <lineage>
        <taxon>Eukaryota</taxon>
        <taxon>Fungi</taxon>
        <taxon>Dikarya</taxon>
        <taxon>Ascomycota</taxon>
        <taxon>Pezizomycotina</taxon>
        <taxon>Sordariomycetes</taxon>
        <taxon>Sordariomycetidae</taxon>
        <taxon>Ophiostomatales</taxon>
        <taxon>Ophiostomataceae</taxon>
        <taxon>Leptographium</taxon>
    </lineage>
</organism>
<gene>
    <name evidence="4" type="ORF">CMQ_5508</name>
</gene>
<dbReference type="GeneID" id="25978838"/>
<dbReference type="Gene3D" id="2.60.120.700">
    <property type="entry name" value="Peptidase G1"/>
    <property type="match status" value="1"/>
</dbReference>
<dbReference type="Proteomes" id="UP000007796">
    <property type="component" value="Unassembled WGS sequence"/>
</dbReference>
<dbReference type="InterPro" id="IPR000250">
    <property type="entry name" value="Peptidase_G1"/>
</dbReference>
<dbReference type="GO" id="GO:0070007">
    <property type="term" value="F:glutamic-type endopeptidase activity"/>
    <property type="evidence" value="ECO:0007669"/>
    <property type="project" value="InterPro"/>
</dbReference>
<dbReference type="MEROPS" id="G01.002"/>
<accession>F0XSW3</accession>
<proteinExistence type="predicted"/>
<name>F0XSW3_GROCL</name>
<evidence type="ECO:0000256" key="3">
    <source>
        <dbReference type="SAM" id="SignalP"/>
    </source>
</evidence>
<dbReference type="EMBL" id="GL629997">
    <property type="protein sequence ID" value="EFW99087.1"/>
    <property type="molecule type" value="Genomic_DNA"/>
</dbReference>
<dbReference type="PANTHER" id="PTHR37536">
    <property type="entry name" value="PUTATIVE (AFU_ORTHOLOGUE AFUA_3G02970)-RELATED"/>
    <property type="match status" value="1"/>
</dbReference>
<dbReference type="GO" id="GO:0006508">
    <property type="term" value="P:proteolysis"/>
    <property type="evidence" value="ECO:0007669"/>
    <property type="project" value="InterPro"/>
</dbReference>
<dbReference type="OrthoDB" id="2862635at2759"/>
<dbReference type="Pfam" id="PF01828">
    <property type="entry name" value="Peptidase_A4"/>
    <property type="match status" value="1"/>
</dbReference>
<keyword evidence="5" id="KW-1185">Reference proteome</keyword>
<sequence length="270" mass="28588">MKLISVTSALLVANVALGARFTEKRRNRAVERGATVRPGQSLPKIPSDGPAAQIAKQNNSANVEYSNNWAGAVLIGTDYTSVTGTFVVPTPKEPTGASSDTQYSASAWVGIDGNTAQNSILQTGVDFYVEDGQTSFDAWYEWYPESAYTFSGFGISAGDTIKLTITATSLTSGTALIENESSGKSVSHSFSSEEYALEELNAEWIVEDYESNFGQVPLANFGTVIFTDTKAISGSSSVGPSGATLIDLEQNGEVLTSVSVSGDEVIIKYI</sequence>
<dbReference type="CDD" id="cd13426">
    <property type="entry name" value="Peptidase_G1"/>
    <property type="match status" value="1"/>
</dbReference>
<evidence type="ECO:0000313" key="5">
    <source>
        <dbReference type="Proteomes" id="UP000007796"/>
    </source>
</evidence>
<protein>
    <submittedName>
        <fullName evidence="4">Acid proteinase</fullName>
    </submittedName>
</protein>
<dbReference type="InterPro" id="IPR013320">
    <property type="entry name" value="ConA-like_dom_sf"/>
</dbReference>
<feature type="active site" description="Proton acceptor" evidence="1">
    <location>
        <position position="207"/>
    </location>
</feature>
<feature type="region of interest" description="Disordered" evidence="2">
    <location>
        <begin position="29"/>
        <end position="52"/>
    </location>
</feature>
<reference evidence="4 5" key="1">
    <citation type="journal article" date="2011" name="Proc. Natl. Acad. Sci. U.S.A.">
        <title>Genome and transcriptome analyses of the mountain pine beetle-fungal symbiont Grosmannia clavigera, a lodgepole pine pathogen.</title>
        <authorList>
            <person name="DiGuistini S."/>
            <person name="Wang Y."/>
            <person name="Liao N.Y."/>
            <person name="Taylor G."/>
            <person name="Tanguay P."/>
            <person name="Feau N."/>
            <person name="Henrissat B."/>
            <person name="Chan S.K."/>
            <person name="Hesse-Orce U."/>
            <person name="Alamouti S.M."/>
            <person name="Tsui C.K.M."/>
            <person name="Docking R.T."/>
            <person name="Levasseur A."/>
            <person name="Haridas S."/>
            <person name="Robertson G."/>
            <person name="Birol I."/>
            <person name="Holt R.A."/>
            <person name="Marra M.A."/>
            <person name="Hamelin R.C."/>
            <person name="Hirst M."/>
            <person name="Jones S.J.M."/>
            <person name="Bohlmann J."/>
            <person name="Breuil C."/>
        </authorList>
    </citation>
    <scope>NUCLEOTIDE SEQUENCE [LARGE SCALE GENOMIC DNA]</scope>
    <source>
        <strain evidence="5">kw1407 / UAMH 11150</strain>
    </source>
</reference>
<feature type="signal peptide" evidence="3">
    <location>
        <begin position="1"/>
        <end position="18"/>
    </location>
</feature>
<dbReference type="PRINTS" id="PR00977">
    <property type="entry name" value="SCYTLDPTASE"/>
</dbReference>
<dbReference type="RefSeq" id="XP_014168570.1">
    <property type="nucleotide sequence ID" value="XM_014313095.1"/>
</dbReference>
<evidence type="ECO:0000256" key="2">
    <source>
        <dbReference type="SAM" id="MobiDB-lite"/>
    </source>
</evidence>
<keyword evidence="3" id="KW-0732">Signal</keyword>
<evidence type="ECO:0000256" key="1">
    <source>
        <dbReference type="PIRSR" id="PIRSR600250-50"/>
    </source>
</evidence>
<dbReference type="InterPro" id="IPR038656">
    <property type="entry name" value="Peptidase_G1_sf"/>
</dbReference>
<dbReference type="SUPFAM" id="SSF49899">
    <property type="entry name" value="Concanavalin A-like lectins/glucanases"/>
    <property type="match status" value="1"/>
</dbReference>
<dbReference type="PANTHER" id="PTHR37536:SF1">
    <property type="entry name" value="ASPERGILLOPEPSIN, PUTAITVE (AFU_ORTHOLOGUE AFUA_7G01200)"/>
    <property type="match status" value="1"/>
</dbReference>
<evidence type="ECO:0000313" key="4">
    <source>
        <dbReference type="EMBL" id="EFW99087.1"/>
    </source>
</evidence>
<dbReference type="InParanoid" id="F0XSW3"/>